<dbReference type="EMBL" id="NSJE01000001">
    <property type="protein sequence ID" value="PAT44056.1"/>
    <property type="molecule type" value="Genomic_DNA"/>
</dbReference>
<evidence type="ECO:0000313" key="5">
    <source>
        <dbReference type="Proteomes" id="UP000218439"/>
    </source>
</evidence>
<dbReference type="Pfam" id="PF00581">
    <property type="entry name" value="Rhodanese"/>
    <property type="match status" value="1"/>
</dbReference>
<proteinExistence type="predicted"/>
<evidence type="ECO:0000313" key="2">
    <source>
        <dbReference type="EMBL" id="PAT35967.1"/>
    </source>
</evidence>
<comment type="caution">
    <text evidence="2">The sequence shown here is derived from an EMBL/GenBank/DDBJ whole genome shotgun (WGS) entry which is preliminary data.</text>
</comment>
<keyword evidence="2" id="KW-0808">Transferase</keyword>
<evidence type="ECO:0000259" key="1">
    <source>
        <dbReference type="PROSITE" id="PS50206"/>
    </source>
</evidence>
<dbReference type="Proteomes" id="UP000218439">
    <property type="component" value="Unassembled WGS sequence"/>
</dbReference>
<dbReference type="EMBL" id="NSJF01000001">
    <property type="protein sequence ID" value="PAT35967.1"/>
    <property type="molecule type" value="Genomic_DNA"/>
</dbReference>
<sequence length="113" mass="12519">MIEAIAPAEFAAWAARQDYAQPPLLIDVREPWEWALAHLPAQPGCELLHLPLGNLPSELARLDPDRPTALMCHHGMRSLNAAMFLQANGFERLGNVVGGIDAWAHFDAQVPRY</sequence>
<dbReference type="Gene3D" id="3.40.250.10">
    <property type="entry name" value="Rhodanese-like domain"/>
    <property type="match status" value="1"/>
</dbReference>
<dbReference type="PANTHER" id="PTHR43629">
    <property type="entry name" value="PEPTIDYL-PROLYL CIS-TRANS ISOMERASE"/>
    <property type="match status" value="1"/>
</dbReference>
<organism evidence="2 4">
    <name type="scientific">Vandammella animalimorsus</name>
    <dbReference type="NCBI Taxonomy" id="2029117"/>
    <lineage>
        <taxon>Bacteria</taxon>
        <taxon>Pseudomonadati</taxon>
        <taxon>Pseudomonadota</taxon>
        <taxon>Betaproteobacteria</taxon>
        <taxon>Burkholderiales</taxon>
        <taxon>Comamonadaceae</taxon>
        <taxon>Vandammella</taxon>
    </lineage>
</organism>
<name>A0A2A2ADV3_9BURK</name>
<dbReference type="RefSeq" id="WP_095548820.1">
    <property type="nucleotide sequence ID" value="NZ_NSJE01000001.1"/>
</dbReference>
<reference evidence="4 5" key="1">
    <citation type="submission" date="2017-08" db="EMBL/GenBank/DDBJ databases">
        <title>WGS of Clinical strains of the CDC Group NO-1 linked to zoonotic infections in humans.</title>
        <authorList>
            <person name="Bernier A.-M."/>
            <person name="Bernard K."/>
        </authorList>
    </citation>
    <scope>NUCLEOTIDE SEQUENCE [LARGE SCALE GENOMIC DNA]</scope>
    <source>
        <strain evidence="2 4">NML03-0146</strain>
        <strain evidence="3 5">NML120219</strain>
    </source>
</reference>
<accession>A0A2A2ADV3</accession>
<dbReference type="PANTHER" id="PTHR43629:SF2">
    <property type="entry name" value="RHODANESE-LIKE_PPIC DOMAIN-CONTAINING PROTEIN 12, CHLOROPLASTIC"/>
    <property type="match status" value="1"/>
</dbReference>
<dbReference type="GO" id="GO:0016740">
    <property type="term" value="F:transferase activity"/>
    <property type="evidence" value="ECO:0007669"/>
    <property type="project" value="UniProtKB-KW"/>
</dbReference>
<gene>
    <name evidence="2" type="ORF">CK620_01625</name>
    <name evidence="3" type="ORF">CK621_00125</name>
</gene>
<protein>
    <submittedName>
        <fullName evidence="2">Sulfurtransferase</fullName>
    </submittedName>
</protein>
<dbReference type="InterPro" id="IPR036873">
    <property type="entry name" value="Rhodanese-like_dom_sf"/>
</dbReference>
<dbReference type="InterPro" id="IPR052204">
    <property type="entry name" value="PpiC/parvulin_rotamase"/>
</dbReference>
<dbReference type="SUPFAM" id="SSF52821">
    <property type="entry name" value="Rhodanese/Cell cycle control phosphatase"/>
    <property type="match status" value="1"/>
</dbReference>
<accession>A0A2A2B1K3</accession>
<evidence type="ECO:0000313" key="3">
    <source>
        <dbReference type="EMBL" id="PAT44056.1"/>
    </source>
</evidence>
<dbReference type="AlphaFoldDB" id="A0A2A2ADV3"/>
<dbReference type="SMART" id="SM00450">
    <property type="entry name" value="RHOD"/>
    <property type="match status" value="1"/>
</dbReference>
<dbReference type="Proteomes" id="UP000217999">
    <property type="component" value="Unassembled WGS sequence"/>
</dbReference>
<dbReference type="PROSITE" id="PS50206">
    <property type="entry name" value="RHODANESE_3"/>
    <property type="match status" value="1"/>
</dbReference>
<feature type="domain" description="Rhodanese" evidence="1">
    <location>
        <begin position="19"/>
        <end position="111"/>
    </location>
</feature>
<dbReference type="InterPro" id="IPR001763">
    <property type="entry name" value="Rhodanese-like_dom"/>
</dbReference>
<evidence type="ECO:0000313" key="4">
    <source>
        <dbReference type="Proteomes" id="UP000217999"/>
    </source>
</evidence>